<evidence type="ECO:0000313" key="9">
    <source>
        <dbReference type="EMBL" id="GFH17266.1"/>
    </source>
</evidence>
<dbReference type="InterPro" id="IPR016471">
    <property type="entry name" value="Nicotinamide_PRibTrfase"/>
</dbReference>
<dbReference type="GO" id="GO:0047280">
    <property type="term" value="F:nicotinamide phosphoribosyltransferase activity"/>
    <property type="evidence" value="ECO:0007669"/>
    <property type="project" value="UniProtKB-EC"/>
</dbReference>
<sequence length="179" mass="19284">MIEHFGTGVFACVMDSYDYAKALSEVLPSIAAKKVERGGYLVLRPDSGDPMEAVLMALVAADRVFGSDVNSKGYRVLRGCGVIQGDGIDIDVMRKIAGAIEAAGYAADNVAYGMGGGLLQKVVYDMGPLPNHKWDDFSTVRARVAQQWTQLAPTGDNISASLKRKIMDQMTMRGKSAKF</sequence>
<dbReference type="EC" id="2.4.2.12" evidence="6"/>
<keyword evidence="4" id="KW-0808">Transferase</keyword>
<keyword evidence="3" id="KW-0328">Glycosyltransferase</keyword>
<keyword evidence="2" id="KW-0662">Pyridine nucleotide biosynthesis</keyword>
<dbReference type="InterPro" id="IPR036068">
    <property type="entry name" value="Nicotinate_pribotase-like_C"/>
</dbReference>
<evidence type="ECO:0000256" key="6">
    <source>
        <dbReference type="ARBA" id="ARBA00035024"/>
    </source>
</evidence>
<feature type="non-terminal residue" evidence="9">
    <location>
        <position position="1"/>
    </location>
</feature>
<organism evidence="9 10">
    <name type="scientific">Haematococcus lacustris</name>
    <name type="common">Green alga</name>
    <name type="synonym">Haematococcus pluvialis</name>
    <dbReference type="NCBI Taxonomy" id="44745"/>
    <lineage>
        <taxon>Eukaryota</taxon>
        <taxon>Viridiplantae</taxon>
        <taxon>Chlorophyta</taxon>
        <taxon>core chlorophytes</taxon>
        <taxon>Chlorophyceae</taxon>
        <taxon>CS clade</taxon>
        <taxon>Chlamydomonadales</taxon>
        <taxon>Haematococcaceae</taxon>
        <taxon>Haematococcus</taxon>
    </lineage>
</organism>
<dbReference type="Pfam" id="PF04095">
    <property type="entry name" value="NAPRTase"/>
    <property type="match status" value="1"/>
</dbReference>
<keyword evidence="10" id="KW-1185">Reference proteome</keyword>
<dbReference type="GO" id="GO:0009435">
    <property type="term" value="P:NAD+ biosynthetic process"/>
    <property type="evidence" value="ECO:0007669"/>
    <property type="project" value="UniProtKB-UniPathway"/>
</dbReference>
<evidence type="ECO:0000256" key="1">
    <source>
        <dbReference type="ARBA" id="ARBA00010897"/>
    </source>
</evidence>
<protein>
    <recommendedName>
        <fullName evidence="7">Nicotinamide phosphoribosyltransferase</fullName>
        <ecNumber evidence="6">2.4.2.12</ecNumber>
    </recommendedName>
</protein>
<dbReference type="AlphaFoldDB" id="A0A699ZDK8"/>
<dbReference type="Gene3D" id="3.20.20.70">
    <property type="entry name" value="Aldolase class I"/>
    <property type="match status" value="1"/>
</dbReference>
<comment type="caution">
    <text evidence="9">The sequence shown here is derived from an EMBL/GenBank/DDBJ whole genome shotgun (WGS) entry which is preliminary data.</text>
</comment>
<evidence type="ECO:0000256" key="5">
    <source>
        <dbReference type="ARBA" id="ARBA00035007"/>
    </source>
</evidence>
<evidence type="ECO:0000313" key="10">
    <source>
        <dbReference type="Proteomes" id="UP000485058"/>
    </source>
</evidence>
<evidence type="ECO:0000256" key="4">
    <source>
        <dbReference type="ARBA" id="ARBA00022679"/>
    </source>
</evidence>
<comment type="similarity">
    <text evidence="1">Belongs to the NAPRTase family.</text>
</comment>
<dbReference type="SUPFAM" id="SSF51690">
    <property type="entry name" value="Nicotinate/Quinolinate PRTase C-terminal domain-like"/>
    <property type="match status" value="1"/>
</dbReference>
<dbReference type="InterPro" id="IPR013785">
    <property type="entry name" value="Aldolase_TIM"/>
</dbReference>
<evidence type="ECO:0000256" key="3">
    <source>
        <dbReference type="ARBA" id="ARBA00022676"/>
    </source>
</evidence>
<dbReference type="PANTHER" id="PTHR43816:SF1">
    <property type="entry name" value="NICOTINAMIDE PHOSPHORIBOSYLTRANSFERASE"/>
    <property type="match status" value="1"/>
</dbReference>
<name>A0A699ZDK8_HAELA</name>
<dbReference type="Proteomes" id="UP000485058">
    <property type="component" value="Unassembled WGS sequence"/>
</dbReference>
<evidence type="ECO:0000256" key="7">
    <source>
        <dbReference type="ARBA" id="ARBA00035036"/>
    </source>
</evidence>
<comment type="pathway">
    <text evidence="5">Cofactor biosynthesis; NAD(+) biosynthesis; nicotinamide D-ribonucleotide from 5-phospho-alpha-D-ribose 1-diphosphate and nicotinamide: step 1/1.</text>
</comment>
<feature type="domain" description="Nicotinate/nicotinamide phosphoribosyltransferase" evidence="8">
    <location>
        <begin position="40"/>
        <end position="126"/>
    </location>
</feature>
<dbReference type="InterPro" id="IPR041525">
    <property type="entry name" value="N/Namide_PRibTrfase"/>
</dbReference>
<dbReference type="PANTHER" id="PTHR43816">
    <property type="entry name" value="NICOTINAMIDE PHOSPHORIBOSYLTRANSFERASE"/>
    <property type="match status" value="1"/>
</dbReference>
<proteinExistence type="inferred from homology"/>
<gene>
    <name evidence="9" type="ORF">HaLaN_13860</name>
</gene>
<dbReference type="UniPathway" id="UPA00253"/>
<evidence type="ECO:0000256" key="2">
    <source>
        <dbReference type="ARBA" id="ARBA00022642"/>
    </source>
</evidence>
<evidence type="ECO:0000259" key="8">
    <source>
        <dbReference type="Pfam" id="PF04095"/>
    </source>
</evidence>
<reference evidence="9 10" key="1">
    <citation type="submission" date="2020-02" db="EMBL/GenBank/DDBJ databases">
        <title>Draft genome sequence of Haematococcus lacustris strain NIES-144.</title>
        <authorList>
            <person name="Morimoto D."/>
            <person name="Nakagawa S."/>
            <person name="Yoshida T."/>
            <person name="Sawayama S."/>
        </authorList>
    </citation>
    <scope>NUCLEOTIDE SEQUENCE [LARGE SCALE GENOMIC DNA]</scope>
    <source>
        <strain evidence="9 10">NIES-144</strain>
    </source>
</reference>
<accession>A0A699ZDK8</accession>
<dbReference type="EMBL" id="BLLF01001121">
    <property type="protein sequence ID" value="GFH17266.1"/>
    <property type="molecule type" value="Genomic_DNA"/>
</dbReference>